<keyword evidence="1 2" id="KW-0238">DNA-binding</keyword>
<dbReference type="InterPro" id="IPR001647">
    <property type="entry name" value="HTH_TetR"/>
</dbReference>
<dbReference type="InterPro" id="IPR025722">
    <property type="entry name" value="TetR"/>
</dbReference>
<evidence type="ECO:0000256" key="2">
    <source>
        <dbReference type="PROSITE-ProRule" id="PRU00335"/>
    </source>
</evidence>
<dbReference type="EMBL" id="CP047475">
    <property type="protein sequence ID" value="QIA64375.1"/>
    <property type="molecule type" value="Genomic_DNA"/>
</dbReference>
<dbReference type="Pfam" id="PF00440">
    <property type="entry name" value="TetR_N"/>
    <property type="match status" value="1"/>
</dbReference>
<dbReference type="GO" id="GO:0003677">
    <property type="term" value="F:DNA binding"/>
    <property type="evidence" value="ECO:0007669"/>
    <property type="project" value="UniProtKB-UniRule"/>
</dbReference>
<evidence type="ECO:0000256" key="1">
    <source>
        <dbReference type="ARBA" id="ARBA00023125"/>
    </source>
</evidence>
<sequence length="212" mass="24580">MKTRDKIVLAALELFNEHGERTITTNHIAAHIDISPGNLYYHFRNKQEIVREIFLNYSHELLERFEPVQEQSESLVLLKQYLDSIFTLMWKYRFFYANLPDILQRDSSLHGDYIAVQAKLQANLKNIMRTFLSLGLIDVTEEEIPNFVTSLHLIASSWLAYRSAMNADEKITEQVVHQGMLQMIFIVKPVATTLGKEQLQMLEDGILAKHSD</sequence>
<dbReference type="PROSITE" id="PS50977">
    <property type="entry name" value="HTH_TETR_2"/>
    <property type="match status" value="1"/>
</dbReference>
<dbReference type="Proteomes" id="UP000464262">
    <property type="component" value="Chromosome 1"/>
</dbReference>
<name>A0A7Z2T510_9VIBR</name>
<evidence type="ECO:0000313" key="4">
    <source>
        <dbReference type="EMBL" id="QIA64375.1"/>
    </source>
</evidence>
<keyword evidence="5" id="KW-1185">Reference proteome</keyword>
<dbReference type="PANTHER" id="PTHR43479">
    <property type="entry name" value="ACREF/ENVCD OPERON REPRESSOR-RELATED"/>
    <property type="match status" value="1"/>
</dbReference>
<dbReference type="InterPro" id="IPR009057">
    <property type="entry name" value="Homeodomain-like_sf"/>
</dbReference>
<dbReference type="PANTHER" id="PTHR43479:SF12">
    <property type="entry name" value="TRANSCRIPTIONAL REGULATORY PROTEIN"/>
    <property type="match status" value="1"/>
</dbReference>
<dbReference type="InterPro" id="IPR050624">
    <property type="entry name" value="HTH-type_Tx_Regulator"/>
</dbReference>
<dbReference type="RefSeq" id="WP_164649282.1">
    <property type="nucleotide sequence ID" value="NZ_CP047475.1"/>
</dbReference>
<dbReference type="AlphaFoldDB" id="A0A7Z2T510"/>
<gene>
    <name evidence="4" type="ORF">GT360_13120</name>
</gene>
<evidence type="ECO:0000313" key="5">
    <source>
        <dbReference type="Proteomes" id="UP000464262"/>
    </source>
</evidence>
<feature type="DNA-binding region" description="H-T-H motif" evidence="2">
    <location>
        <begin position="24"/>
        <end position="43"/>
    </location>
</feature>
<dbReference type="SUPFAM" id="SSF46689">
    <property type="entry name" value="Homeodomain-like"/>
    <property type="match status" value="1"/>
</dbReference>
<protein>
    <submittedName>
        <fullName evidence="4">TetR family transcriptional regulator</fullName>
    </submittedName>
</protein>
<reference evidence="4 5" key="1">
    <citation type="submission" date="2020-01" db="EMBL/GenBank/DDBJ databases">
        <title>Whole genome and functional gene identification of agarase of Vibrio HN897.</title>
        <authorList>
            <person name="Liu Y."/>
            <person name="Zhao Z."/>
        </authorList>
    </citation>
    <scope>NUCLEOTIDE SEQUENCE [LARGE SCALE GENOMIC DNA]</scope>
    <source>
        <strain evidence="4 5">HN897</strain>
    </source>
</reference>
<dbReference type="PRINTS" id="PR00455">
    <property type="entry name" value="HTHTETR"/>
</dbReference>
<evidence type="ECO:0000259" key="3">
    <source>
        <dbReference type="PROSITE" id="PS50977"/>
    </source>
</evidence>
<dbReference type="Pfam" id="PF13972">
    <property type="entry name" value="TetR"/>
    <property type="match status" value="1"/>
</dbReference>
<dbReference type="KEGG" id="vas:GT360_13120"/>
<accession>A0A7Z2T510</accession>
<organism evidence="4 5">
    <name type="scientific">Vibrio astriarenae</name>
    <dbReference type="NCBI Taxonomy" id="1481923"/>
    <lineage>
        <taxon>Bacteria</taxon>
        <taxon>Pseudomonadati</taxon>
        <taxon>Pseudomonadota</taxon>
        <taxon>Gammaproteobacteria</taxon>
        <taxon>Vibrionales</taxon>
        <taxon>Vibrionaceae</taxon>
        <taxon>Vibrio</taxon>
    </lineage>
</organism>
<dbReference type="Gene3D" id="1.10.357.10">
    <property type="entry name" value="Tetracycline Repressor, domain 2"/>
    <property type="match status" value="1"/>
</dbReference>
<proteinExistence type="predicted"/>
<feature type="domain" description="HTH tetR-type" evidence="3">
    <location>
        <begin position="1"/>
        <end position="61"/>
    </location>
</feature>